<comment type="function">
    <text evidence="1 12">Histone-binding component that specifically recognizes H3 tails trimethylated on 'Lys-4' (H3K4me3), which mark transcription start sites of virtually all active genes.</text>
</comment>
<organism evidence="16 17">
    <name type="scientific">Musa acuminata subsp. malaccensis</name>
    <name type="common">Wild banana</name>
    <name type="synonym">Musa malaccensis</name>
    <dbReference type="NCBI Taxonomy" id="214687"/>
    <lineage>
        <taxon>Eukaryota</taxon>
        <taxon>Viridiplantae</taxon>
        <taxon>Streptophyta</taxon>
        <taxon>Embryophyta</taxon>
        <taxon>Tracheophyta</taxon>
        <taxon>Spermatophyta</taxon>
        <taxon>Magnoliopsida</taxon>
        <taxon>Liliopsida</taxon>
        <taxon>Zingiberales</taxon>
        <taxon>Musaceae</taxon>
        <taxon>Musa</taxon>
    </lineage>
</organism>
<dbReference type="GO" id="GO:0006355">
    <property type="term" value="P:regulation of DNA-templated transcription"/>
    <property type="evidence" value="ECO:0007669"/>
    <property type="project" value="UniProtKB-UniRule"/>
</dbReference>
<dbReference type="PANTHER" id="PTHR12321:SF98">
    <property type="entry name" value="PHD FINGER PROTEIN ALFIN-LIKE 5"/>
    <property type="match status" value="1"/>
</dbReference>
<evidence type="ECO:0000256" key="11">
    <source>
        <dbReference type="PROSITE-ProRule" id="PRU00146"/>
    </source>
</evidence>
<keyword evidence="5 11" id="KW-0863">Zinc-finger</keyword>
<dbReference type="InterPro" id="IPR013083">
    <property type="entry name" value="Znf_RING/FYVE/PHD"/>
</dbReference>
<dbReference type="InterPro" id="IPR045104">
    <property type="entry name" value="Alfin"/>
</dbReference>
<feature type="domain" description="PHD-type" evidence="14">
    <location>
        <begin position="196"/>
        <end position="249"/>
    </location>
</feature>
<dbReference type="InterPro" id="IPR019786">
    <property type="entry name" value="Zinc_finger_PHD-type_CS"/>
</dbReference>
<evidence type="ECO:0000256" key="9">
    <source>
        <dbReference type="ARBA" id="ARBA00023163"/>
    </source>
</evidence>
<dbReference type="InterPro" id="IPR011011">
    <property type="entry name" value="Znf_FYVE_PHD"/>
</dbReference>
<dbReference type="InterPro" id="IPR001965">
    <property type="entry name" value="Znf_PHD"/>
</dbReference>
<accession>A0A804K7Y4</accession>
<evidence type="ECO:0000313" key="15">
    <source>
        <dbReference type="EMBL" id="CAG1832045.1"/>
    </source>
</evidence>
<evidence type="ECO:0000256" key="8">
    <source>
        <dbReference type="ARBA" id="ARBA00023015"/>
    </source>
</evidence>
<keyword evidence="4 12" id="KW-0479">Metal-binding</keyword>
<dbReference type="Gramene" id="Ma08_t18110.1">
    <property type="protein sequence ID" value="Ma08_p18110.1"/>
    <property type="gene ID" value="Ma08_g18110"/>
</dbReference>
<dbReference type="SMART" id="SM00249">
    <property type="entry name" value="PHD"/>
    <property type="match status" value="1"/>
</dbReference>
<keyword evidence="8 12" id="KW-0805">Transcription regulation</keyword>
<gene>
    <name evidence="15" type="ORF">GSMUA_100470.1</name>
</gene>
<dbReference type="EnsemblPlants" id="Ma08_t18110.1">
    <property type="protein sequence ID" value="Ma08_p18110.1"/>
    <property type="gene ID" value="Ma08_g18110"/>
</dbReference>
<comment type="similarity">
    <text evidence="3 12">Belongs to the Alfin family.</text>
</comment>
<dbReference type="OMA" id="EEECATC"/>
<evidence type="ECO:0000256" key="12">
    <source>
        <dbReference type="RuleBase" id="RU369089"/>
    </source>
</evidence>
<dbReference type="GO" id="GO:0003712">
    <property type="term" value="F:transcription coregulator activity"/>
    <property type="evidence" value="ECO:0000318"/>
    <property type="project" value="GO_Central"/>
</dbReference>
<dbReference type="Gene3D" id="3.30.40.10">
    <property type="entry name" value="Zinc/RING finger domain, C3HC4 (zinc finger)"/>
    <property type="match status" value="1"/>
</dbReference>
<evidence type="ECO:0000256" key="5">
    <source>
        <dbReference type="ARBA" id="ARBA00022771"/>
    </source>
</evidence>
<evidence type="ECO:0000256" key="13">
    <source>
        <dbReference type="SAM" id="MobiDB-lite"/>
    </source>
</evidence>
<comment type="domain">
    <text evidence="12">The PHD-type zinc finger mediates the binding to H3K4me3.</text>
</comment>
<dbReference type="GO" id="GO:0000976">
    <property type="term" value="F:transcription cis-regulatory region binding"/>
    <property type="evidence" value="ECO:0000318"/>
    <property type="project" value="GO_Central"/>
</dbReference>
<sequence length="254" mass="28742">MDRGLTASEEDLVEYVFHDIKARRAGILKALTADFEDFHQQCDPAKENLCLYGFPDEHWEVNLPADEVPPEIPEPVLGINFARDGTNKKDWLSLVAIHSDAWLNALASYFGGRFQFDRTQRKHLSVMIADLPTLCEVVSEMNLQRVSGSKHSSNKSKSNSKLRASSEHQAKKSKSKHIKEEVEDLNGNDNNDDEDKHLCASCGGNDSVGDYFWICCDACEKWYHGKCVRVTPAKAKHIKNYCCPRCSHSKRRIS</sequence>
<evidence type="ECO:0000256" key="7">
    <source>
        <dbReference type="ARBA" id="ARBA00022853"/>
    </source>
</evidence>
<evidence type="ECO:0000256" key="10">
    <source>
        <dbReference type="ARBA" id="ARBA00023242"/>
    </source>
</evidence>
<name>A0A804K7Y4_MUSAM</name>
<keyword evidence="6 12" id="KW-0862">Zinc</keyword>
<feature type="region of interest" description="Disordered" evidence="13">
    <location>
        <begin position="146"/>
        <end position="189"/>
    </location>
</feature>
<dbReference type="GO" id="GO:0006325">
    <property type="term" value="P:chromatin organization"/>
    <property type="evidence" value="ECO:0007669"/>
    <property type="project" value="UniProtKB-UniRule"/>
</dbReference>
<protein>
    <recommendedName>
        <fullName evidence="12">PHD finger protein ALFIN-LIKE</fullName>
    </recommendedName>
</protein>
<evidence type="ECO:0000256" key="1">
    <source>
        <dbReference type="ARBA" id="ARBA00002232"/>
    </source>
</evidence>
<keyword evidence="17" id="KW-1185">Reference proteome</keyword>
<dbReference type="PROSITE" id="PS50016">
    <property type="entry name" value="ZF_PHD_2"/>
    <property type="match status" value="1"/>
</dbReference>
<evidence type="ECO:0000256" key="2">
    <source>
        <dbReference type="ARBA" id="ARBA00004123"/>
    </source>
</evidence>
<dbReference type="PROSITE" id="PS01359">
    <property type="entry name" value="ZF_PHD_1"/>
    <property type="match status" value="1"/>
</dbReference>
<dbReference type="EMBL" id="HG996472">
    <property type="protein sequence ID" value="CAG1832045.1"/>
    <property type="molecule type" value="Genomic_DNA"/>
</dbReference>
<evidence type="ECO:0000259" key="14">
    <source>
        <dbReference type="PROSITE" id="PS50016"/>
    </source>
</evidence>
<dbReference type="PANTHER" id="PTHR12321">
    <property type="entry name" value="CPG BINDING PROTEIN"/>
    <property type="match status" value="1"/>
</dbReference>
<dbReference type="InterPro" id="IPR019787">
    <property type="entry name" value="Znf_PHD-finger"/>
</dbReference>
<keyword evidence="7 12" id="KW-0156">Chromatin regulator</keyword>
<dbReference type="FunFam" id="3.30.40.10:FF:000306">
    <property type="entry name" value="PHD finger alfin-like protein"/>
    <property type="match status" value="1"/>
</dbReference>
<comment type="subunit">
    <text evidence="12">Interacts with H3K4me3 and to a lesser extent with H3K4me2.</text>
</comment>
<dbReference type="InParanoid" id="A0A804K7Y4"/>
<evidence type="ECO:0000313" key="17">
    <source>
        <dbReference type="Proteomes" id="UP000012960"/>
    </source>
</evidence>
<keyword evidence="9 12" id="KW-0804">Transcription</keyword>
<dbReference type="GO" id="GO:0008270">
    <property type="term" value="F:zinc ion binding"/>
    <property type="evidence" value="ECO:0007669"/>
    <property type="project" value="UniProtKB-KW"/>
</dbReference>
<dbReference type="OrthoDB" id="436852at2759"/>
<dbReference type="Pfam" id="PF12165">
    <property type="entry name" value="Alfin"/>
    <property type="match status" value="1"/>
</dbReference>
<dbReference type="Proteomes" id="UP000012960">
    <property type="component" value="Unplaced"/>
</dbReference>
<dbReference type="Pfam" id="PF00628">
    <property type="entry name" value="PHD"/>
    <property type="match status" value="1"/>
</dbReference>
<evidence type="ECO:0000256" key="4">
    <source>
        <dbReference type="ARBA" id="ARBA00022723"/>
    </source>
</evidence>
<comment type="subcellular location">
    <subcellularLocation>
        <location evidence="2 12">Nucleus</location>
    </subcellularLocation>
</comment>
<keyword evidence="10 12" id="KW-0539">Nucleus</keyword>
<evidence type="ECO:0000256" key="6">
    <source>
        <dbReference type="ARBA" id="ARBA00022833"/>
    </source>
</evidence>
<evidence type="ECO:0000313" key="16">
    <source>
        <dbReference type="EnsemblPlants" id="Ma08_p18110.1"/>
    </source>
</evidence>
<proteinExistence type="inferred from homology"/>
<dbReference type="AlphaFoldDB" id="A0A804K7Y4"/>
<reference evidence="15" key="1">
    <citation type="submission" date="2021-03" db="EMBL/GenBank/DDBJ databases">
        <authorList>
            <consortium name="Genoscope - CEA"/>
            <person name="William W."/>
        </authorList>
    </citation>
    <scope>NUCLEOTIDE SEQUENCE</scope>
    <source>
        <strain evidence="15">Doubled-haploid Pahang</strain>
    </source>
</reference>
<dbReference type="GO" id="GO:0005634">
    <property type="term" value="C:nucleus"/>
    <property type="evidence" value="ECO:0000318"/>
    <property type="project" value="GO_Central"/>
</dbReference>
<reference evidence="16" key="2">
    <citation type="submission" date="2021-05" db="UniProtKB">
        <authorList>
            <consortium name="EnsemblPlants"/>
        </authorList>
    </citation>
    <scope>IDENTIFICATION</scope>
    <source>
        <strain evidence="16">subsp. malaccensis</strain>
    </source>
</reference>
<dbReference type="SUPFAM" id="SSF57903">
    <property type="entry name" value="FYVE/PHD zinc finger"/>
    <property type="match status" value="1"/>
</dbReference>
<evidence type="ECO:0000256" key="3">
    <source>
        <dbReference type="ARBA" id="ARBA00010445"/>
    </source>
</evidence>
<dbReference type="GO" id="GO:0042393">
    <property type="term" value="F:histone binding"/>
    <property type="evidence" value="ECO:0007669"/>
    <property type="project" value="UniProtKB-UniRule"/>
</dbReference>
<dbReference type="InterPro" id="IPR021998">
    <property type="entry name" value="Alfin_N"/>
</dbReference>